<evidence type="ECO:0000313" key="2">
    <source>
        <dbReference type="Proteomes" id="UP000838756"/>
    </source>
</evidence>
<keyword evidence="2" id="KW-1185">Reference proteome</keyword>
<dbReference type="AlphaFoldDB" id="A0A8S4R6G6"/>
<reference evidence="1" key="1">
    <citation type="submission" date="2022-03" db="EMBL/GenBank/DDBJ databases">
        <authorList>
            <person name="Lindestad O."/>
        </authorList>
    </citation>
    <scope>NUCLEOTIDE SEQUENCE</scope>
</reference>
<gene>
    <name evidence="1" type="primary">jg17002</name>
    <name evidence="1" type="ORF">PAEG_LOCUS10064</name>
</gene>
<sequence>MAVAFVDVDLPVPFSNFLVCGQLRLRGGGALLSRSWTQASSTKGQLQRQLYKYLPGTKPEAESLGTASLLPGDK</sequence>
<comment type="caution">
    <text evidence="1">The sequence shown here is derived from an EMBL/GenBank/DDBJ whole genome shotgun (WGS) entry which is preliminary data.</text>
</comment>
<proteinExistence type="predicted"/>
<dbReference type="Proteomes" id="UP000838756">
    <property type="component" value="Unassembled WGS sequence"/>
</dbReference>
<accession>A0A8S4R6G6</accession>
<organism evidence="1 2">
    <name type="scientific">Pararge aegeria aegeria</name>
    <dbReference type="NCBI Taxonomy" id="348720"/>
    <lineage>
        <taxon>Eukaryota</taxon>
        <taxon>Metazoa</taxon>
        <taxon>Ecdysozoa</taxon>
        <taxon>Arthropoda</taxon>
        <taxon>Hexapoda</taxon>
        <taxon>Insecta</taxon>
        <taxon>Pterygota</taxon>
        <taxon>Neoptera</taxon>
        <taxon>Endopterygota</taxon>
        <taxon>Lepidoptera</taxon>
        <taxon>Glossata</taxon>
        <taxon>Ditrysia</taxon>
        <taxon>Papilionoidea</taxon>
        <taxon>Nymphalidae</taxon>
        <taxon>Satyrinae</taxon>
        <taxon>Satyrini</taxon>
        <taxon>Parargina</taxon>
        <taxon>Pararge</taxon>
    </lineage>
</organism>
<dbReference type="EMBL" id="CAKXAJ010024842">
    <property type="protein sequence ID" value="CAH2231590.1"/>
    <property type="molecule type" value="Genomic_DNA"/>
</dbReference>
<evidence type="ECO:0000313" key="1">
    <source>
        <dbReference type="EMBL" id="CAH2231590.1"/>
    </source>
</evidence>
<protein>
    <submittedName>
        <fullName evidence="1">Jg17002 protein</fullName>
    </submittedName>
</protein>
<name>A0A8S4R6G6_9NEOP</name>